<dbReference type="InterPro" id="IPR005467">
    <property type="entry name" value="His_kinase_dom"/>
</dbReference>
<dbReference type="GO" id="GO:0005524">
    <property type="term" value="F:ATP binding"/>
    <property type="evidence" value="ECO:0007669"/>
    <property type="project" value="UniProtKB-KW"/>
</dbReference>
<dbReference type="CDD" id="cd17546">
    <property type="entry name" value="REC_hyHK_CKI1_RcsC-like"/>
    <property type="match status" value="1"/>
</dbReference>
<dbReference type="SUPFAM" id="SSF47384">
    <property type="entry name" value="Homodimeric domain of signal transducing histidine kinase"/>
    <property type="match status" value="1"/>
</dbReference>
<dbReference type="InterPro" id="IPR003661">
    <property type="entry name" value="HisK_dim/P_dom"/>
</dbReference>
<comment type="catalytic activity">
    <reaction evidence="1">
        <text>ATP + protein L-histidine = ADP + protein N-phospho-L-histidine.</text>
        <dbReference type="EC" id="2.7.13.3"/>
    </reaction>
</comment>
<dbReference type="InterPro" id="IPR004358">
    <property type="entry name" value="Sig_transdc_His_kin-like_C"/>
</dbReference>
<comment type="caution">
    <text evidence="15">The sequence shown here is derived from an EMBL/GenBank/DDBJ whole genome shotgun (WGS) entry which is preliminary data.</text>
</comment>
<feature type="compositionally biased region" description="Polar residues" evidence="12">
    <location>
        <begin position="437"/>
        <end position="449"/>
    </location>
</feature>
<dbReference type="SMART" id="SM00387">
    <property type="entry name" value="HATPase_c"/>
    <property type="match status" value="1"/>
</dbReference>
<dbReference type="SMART" id="SM00388">
    <property type="entry name" value="HisKA"/>
    <property type="match status" value="1"/>
</dbReference>
<organism evidence="15 16">
    <name type="scientific">Cohnella ginsengisoli</name>
    <dbReference type="NCBI Taxonomy" id="425004"/>
    <lineage>
        <taxon>Bacteria</taxon>
        <taxon>Bacillati</taxon>
        <taxon>Bacillota</taxon>
        <taxon>Bacilli</taxon>
        <taxon>Bacillales</taxon>
        <taxon>Paenibacillaceae</taxon>
        <taxon>Cohnella</taxon>
    </lineage>
</organism>
<evidence type="ECO:0000259" key="14">
    <source>
        <dbReference type="PROSITE" id="PS50110"/>
    </source>
</evidence>
<evidence type="ECO:0000256" key="6">
    <source>
        <dbReference type="ARBA" id="ARBA00022741"/>
    </source>
</evidence>
<feature type="modified residue" description="4-aspartylphosphate" evidence="11">
    <location>
        <position position="345"/>
    </location>
</feature>
<sequence length="449" mass="48299">MYAQVQSASRYKTEFLANMSHELRTPLNSVLVLAQLLEENVDGRLSEEEVGYARIIHHSGKELLGLINDVLDLSKIEAGHLELDRSVFSVRELLGHMDELFRPIAARKRVTFTLRSEPDVPEYLHTDEQRLKQIINNLLSNALKFTHEGHVRFVVSRVPEGGPLAEGGLAFGVEDTGIGIAADKQEAIFDAFFQADGSISRAYGGTGLGLSIAKQFAMLLGGDIRLESEPGRGSRFTLLLPWPALVTSAADALAPSGRDPAKVEEAASLEAPPRQESRRPGGGGVPASGVPATHHLLIVDDDEHNVYSLRVALAAKGFGVVTASSGGEALGLLSGNASIDLVLMDIMMPGMSGLEAIGRIRAMPGRRELPIIALTAKAFAEDGDDCLRAGADGYMTKPVNLNELVREIGVRIRQGRTKGEGVNSREPGRGARPEAQVTDQSHTMTLVRI</sequence>
<feature type="region of interest" description="Disordered" evidence="12">
    <location>
        <begin position="415"/>
        <end position="449"/>
    </location>
</feature>
<dbReference type="PROSITE" id="PS50109">
    <property type="entry name" value="HIS_KIN"/>
    <property type="match status" value="1"/>
</dbReference>
<dbReference type="AlphaFoldDB" id="A0A9X4KJZ4"/>
<dbReference type="Pfam" id="PF00072">
    <property type="entry name" value="Response_reg"/>
    <property type="match status" value="1"/>
</dbReference>
<proteinExistence type="inferred from homology"/>
<keyword evidence="8 15" id="KW-0067">ATP-binding</keyword>
<evidence type="ECO:0000256" key="7">
    <source>
        <dbReference type="ARBA" id="ARBA00022777"/>
    </source>
</evidence>
<dbReference type="Pfam" id="PF00512">
    <property type="entry name" value="HisKA"/>
    <property type="match status" value="1"/>
</dbReference>
<dbReference type="InterPro" id="IPR036890">
    <property type="entry name" value="HATPase_C_sf"/>
</dbReference>
<keyword evidence="7" id="KW-0418">Kinase</keyword>
<dbReference type="InterPro" id="IPR036097">
    <property type="entry name" value="HisK_dim/P_sf"/>
</dbReference>
<dbReference type="InterPro" id="IPR001789">
    <property type="entry name" value="Sig_transdc_resp-reg_receiver"/>
</dbReference>
<evidence type="ECO:0000259" key="13">
    <source>
        <dbReference type="PROSITE" id="PS50109"/>
    </source>
</evidence>
<name>A0A9X4KJZ4_9BACL</name>
<dbReference type="CDD" id="cd16922">
    <property type="entry name" value="HATPase_EvgS-ArcB-TorS-like"/>
    <property type="match status" value="1"/>
</dbReference>
<dbReference type="Gene3D" id="3.30.565.10">
    <property type="entry name" value="Histidine kinase-like ATPase, C-terminal domain"/>
    <property type="match status" value="1"/>
</dbReference>
<dbReference type="PRINTS" id="PR00344">
    <property type="entry name" value="BCTRLSENSOR"/>
</dbReference>
<dbReference type="SUPFAM" id="SSF55874">
    <property type="entry name" value="ATPase domain of HSP90 chaperone/DNA topoisomerase II/histidine kinase"/>
    <property type="match status" value="1"/>
</dbReference>
<comment type="similarity">
    <text evidence="2">In the N-terminal section; belongs to the phytochrome family.</text>
</comment>
<keyword evidence="5" id="KW-0808">Transferase</keyword>
<evidence type="ECO:0000256" key="2">
    <source>
        <dbReference type="ARBA" id="ARBA00006402"/>
    </source>
</evidence>
<dbReference type="RefSeq" id="WP_277566877.1">
    <property type="nucleotide sequence ID" value="NZ_JAPDHZ010000003.1"/>
</dbReference>
<feature type="domain" description="Histidine kinase" evidence="13">
    <location>
        <begin position="18"/>
        <end position="244"/>
    </location>
</feature>
<dbReference type="PANTHER" id="PTHR45339">
    <property type="entry name" value="HYBRID SIGNAL TRANSDUCTION HISTIDINE KINASE J"/>
    <property type="match status" value="1"/>
</dbReference>
<dbReference type="Gene3D" id="3.40.50.2300">
    <property type="match status" value="1"/>
</dbReference>
<protein>
    <recommendedName>
        <fullName evidence="10">Circadian input-output histidine kinase CikA</fullName>
        <ecNumber evidence="3">2.7.13.3</ecNumber>
    </recommendedName>
</protein>
<keyword evidence="4 11" id="KW-0597">Phosphoprotein</keyword>
<dbReference type="FunFam" id="3.30.565.10:FF:000010">
    <property type="entry name" value="Sensor histidine kinase RcsC"/>
    <property type="match status" value="1"/>
</dbReference>
<gene>
    <name evidence="15" type="ORF">OMP38_19450</name>
</gene>
<dbReference type="InterPro" id="IPR003594">
    <property type="entry name" value="HATPase_dom"/>
</dbReference>
<dbReference type="Proteomes" id="UP001153387">
    <property type="component" value="Unassembled WGS sequence"/>
</dbReference>
<evidence type="ECO:0000256" key="4">
    <source>
        <dbReference type="ARBA" id="ARBA00022553"/>
    </source>
</evidence>
<dbReference type="Gene3D" id="1.10.287.130">
    <property type="match status" value="1"/>
</dbReference>
<reference evidence="15 16" key="1">
    <citation type="submission" date="2022-10" db="EMBL/GenBank/DDBJ databases">
        <title>Comparative genomic analysis of Cohnella hashimotonis sp. nov., isolated from the International Space Station.</title>
        <authorList>
            <person name="Simpson A."/>
            <person name="Venkateswaran K."/>
        </authorList>
    </citation>
    <scope>NUCLEOTIDE SEQUENCE [LARGE SCALE GENOMIC DNA]</scope>
    <source>
        <strain evidence="15 16">DSM 18997</strain>
    </source>
</reference>
<dbReference type="Pfam" id="PF02518">
    <property type="entry name" value="HATPase_c"/>
    <property type="match status" value="1"/>
</dbReference>
<evidence type="ECO:0000256" key="1">
    <source>
        <dbReference type="ARBA" id="ARBA00000085"/>
    </source>
</evidence>
<dbReference type="CDD" id="cd00082">
    <property type="entry name" value="HisKA"/>
    <property type="match status" value="1"/>
</dbReference>
<evidence type="ECO:0000256" key="12">
    <source>
        <dbReference type="SAM" id="MobiDB-lite"/>
    </source>
</evidence>
<evidence type="ECO:0000256" key="10">
    <source>
        <dbReference type="ARBA" id="ARBA00074306"/>
    </source>
</evidence>
<accession>A0A9X4KJZ4</accession>
<evidence type="ECO:0000313" key="15">
    <source>
        <dbReference type="EMBL" id="MDG0792804.1"/>
    </source>
</evidence>
<dbReference type="EC" id="2.7.13.3" evidence="3"/>
<keyword evidence="9" id="KW-0902">Two-component regulatory system</keyword>
<evidence type="ECO:0000256" key="11">
    <source>
        <dbReference type="PROSITE-ProRule" id="PRU00169"/>
    </source>
</evidence>
<evidence type="ECO:0000313" key="16">
    <source>
        <dbReference type="Proteomes" id="UP001153387"/>
    </source>
</evidence>
<evidence type="ECO:0000256" key="9">
    <source>
        <dbReference type="ARBA" id="ARBA00023012"/>
    </source>
</evidence>
<keyword evidence="16" id="KW-1185">Reference proteome</keyword>
<evidence type="ECO:0000256" key="5">
    <source>
        <dbReference type="ARBA" id="ARBA00022679"/>
    </source>
</evidence>
<evidence type="ECO:0000256" key="8">
    <source>
        <dbReference type="ARBA" id="ARBA00022840"/>
    </source>
</evidence>
<feature type="region of interest" description="Disordered" evidence="12">
    <location>
        <begin position="256"/>
        <end position="286"/>
    </location>
</feature>
<dbReference type="PROSITE" id="PS50110">
    <property type="entry name" value="RESPONSE_REGULATORY"/>
    <property type="match status" value="1"/>
</dbReference>
<dbReference type="SMART" id="SM00448">
    <property type="entry name" value="REC"/>
    <property type="match status" value="1"/>
</dbReference>
<dbReference type="InterPro" id="IPR011006">
    <property type="entry name" value="CheY-like_superfamily"/>
</dbReference>
<dbReference type="EMBL" id="JAPDHZ010000003">
    <property type="protein sequence ID" value="MDG0792804.1"/>
    <property type="molecule type" value="Genomic_DNA"/>
</dbReference>
<dbReference type="PANTHER" id="PTHR45339:SF1">
    <property type="entry name" value="HYBRID SIGNAL TRANSDUCTION HISTIDINE KINASE J"/>
    <property type="match status" value="1"/>
</dbReference>
<feature type="domain" description="Response regulatory" evidence="14">
    <location>
        <begin position="295"/>
        <end position="412"/>
    </location>
</feature>
<dbReference type="SUPFAM" id="SSF52172">
    <property type="entry name" value="CheY-like"/>
    <property type="match status" value="1"/>
</dbReference>
<keyword evidence="6" id="KW-0547">Nucleotide-binding</keyword>
<evidence type="ECO:0000256" key="3">
    <source>
        <dbReference type="ARBA" id="ARBA00012438"/>
    </source>
</evidence>
<dbReference type="GO" id="GO:0000155">
    <property type="term" value="F:phosphorelay sensor kinase activity"/>
    <property type="evidence" value="ECO:0007669"/>
    <property type="project" value="InterPro"/>
</dbReference>